<dbReference type="PANTHER" id="PTHR42861">
    <property type="entry name" value="CALCIUM-TRANSPORTING ATPASE"/>
    <property type="match status" value="1"/>
</dbReference>
<dbReference type="Gene3D" id="1.20.1110.10">
    <property type="entry name" value="Calcium-transporting ATPase, transmembrane domain"/>
    <property type="match status" value="1"/>
</dbReference>
<dbReference type="InterPro" id="IPR044492">
    <property type="entry name" value="P_typ_ATPase_HD_dom"/>
</dbReference>
<dbReference type="SUPFAM" id="SSF56784">
    <property type="entry name" value="HAD-like"/>
    <property type="match status" value="1"/>
</dbReference>
<evidence type="ECO:0000256" key="5">
    <source>
        <dbReference type="ARBA" id="ARBA00022967"/>
    </source>
</evidence>
<dbReference type="PRINTS" id="PR00119">
    <property type="entry name" value="CATATPASE"/>
</dbReference>
<evidence type="ECO:0000256" key="8">
    <source>
        <dbReference type="SAM" id="Phobius"/>
    </source>
</evidence>
<dbReference type="AlphaFoldDB" id="A0A1G1VV72"/>
<evidence type="ECO:0000256" key="3">
    <source>
        <dbReference type="ARBA" id="ARBA00022741"/>
    </source>
</evidence>
<dbReference type="Pfam" id="PF00689">
    <property type="entry name" value="Cation_ATPase_C"/>
    <property type="match status" value="1"/>
</dbReference>
<dbReference type="Gene3D" id="2.70.150.10">
    <property type="entry name" value="Calcium-transporting ATPase, cytoplasmic transduction domain A"/>
    <property type="match status" value="1"/>
</dbReference>
<dbReference type="InterPro" id="IPR004014">
    <property type="entry name" value="ATPase_P-typ_cation-transptr_N"/>
</dbReference>
<keyword evidence="3" id="KW-0547">Nucleotide-binding</keyword>
<dbReference type="InterPro" id="IPR006068">
    <property type="entry name" value="ATPase_P-typ_cation-transptr_C"/>
</dbReference>
<comment type="caution">
    <text evidence="10">The sequence shown here is derived from an EMBL/GenBank/DDBJ whole genome shotgun (WGS) entry which is preliminary data.</text>
</comment>
<protein>
    <recommendedName>
        <fullName evidence="9">Cation-transporting P-type ATPase N-terminal domain-containing protein</fullName>
    </recommendedName>
</protein>
<dbReference type="SFLD" id="SFLDG00002">
    <property type="entry name" value="C1.7:_P-type_atpase_like"/>
    <property type="match status" value="1"/>
</dbReference>
<keyword evidence="6 8" id="KW-1133">Transmembrane helix</keyword>
<dbReference type="SFLD" id="SFLDS00003">
    <property type="entry name" value="Haloacid_Dehalogenase"/>
    <property type="match status" value="1"/>
</dbReference>
<dbReference type="Proteomes" id="UP000176723">
    <property type="component" value="Unassembled WGS sequence"/>
</dbReference>
<dbReference type="SMART" id="SM00831">
    <property type="entry name" value="Cation_ATPase_N"/>
    <property type="match status" value="1"/>
</dbReference>
<evidence type="ECO:0000256" key="1">
    <source>
        <dbReference type="ARBA" id="ARBA00004141"/>
    </source>
</evidence>
<dbReference type="GO" id="GO:0016020">
    <property type="term" value="C:membrane"/>
    <property type="evidence" value="ECO:0007669"/>
    <property type="project" value="UniProtKB-SubCell"/>
</dbReference>
<dbReference type="InterPro" id="IPR059000">
    <property type="entry name" value="ATPase_P-type_domA"/>
</dbReference>
<keyword evidence="7 8" id="KW-0472">Membrane</keyword>
<dbReference type="Gene3D" id="3.40.50.1000">
    <property type="entry name" value="HAD superfamily/HAD-like"/>
    <property type="match status" value="1"/>
</dbReference>
<keyword evidence="5" id="KW-1278">Translocase</keyword>
<dbReference type="Pfam" id="PF00690">
    <property type="entry name" value="Cation_ATPase_N"/>
    <property type="match status" value="1"/>
</dbReference>
<evidence type="ECO:0000256" key="6">
    <source>
        <dbReference type="ARBA" id="ARBA00022989"/>
    </source>
</evidence>
<feature type="transmembrane region" description="Helical" evidence="8">
    <location>
        <begin position="785"/>
        <end position="809"/>
    </location>
</feature>
<dbReference type="GO" id="GO:0016887">
    <property type="term" value="F:ATP hydrolysis activity"/>
    <property type="evidence" value="ECO:0007669"/>
    <property type="project" value="InterPro"/>
</dbReference>
<feature type="domain" description="Cation-transporting P-type ATPase N-terminal" evidence="9">
    <location>
        <begin position="1"/>
        <end position="60"/>
    </location>
</feature>
<dbReference type="GO" id="GO:0005524">
    <property type="term" value="F:ATP binding"/>
    <property type="evidence" value="ECO:0007669"/>
    <property type="project" value="UniProtKB-KW"/>
</dbReference>
<dbReference type="Pfam" id="PF00122">
    <property type="entry name" value="E1-E2_ATPase"/>
    <property type="match status" value="1"/>
</dbReference>
<reference evidence="10 11" key="1">
    <citation type="journal article" date="2016" name="Nat. Commun.">
        <title>Thousands of microbial genomes shed light on interconnected biogeochemical processes in an aquifer system.</title>
        <authorList>
            <person name="Anantharaman K."/>
            <person name="Brown C.T."/>
            <person name="Hug L.A."/>
            <person name="Sharon I."/>
            <person name="Castelle C.J."/>
            <person name="Probst A.J."/>
            <person name="Thomas B.C."/>
            <person name="Singh A."/>
            <person name="Wilkins M.J."/>
            <person name="Karaoz U."/>
            <person name="Brodie E.L."/>
            <person name="Williams K.H."/>
            <person name="Hubbard S.S."/>
            <person name="Banfield J.F."/>
        </authorList>
    </citation>
    <scope>NUCLEOTIDE SEQUENCE [LARGE SCALE GENOMIC DNA]</scope>
</reference>
<evidence type="ECO:0000313" key="10">
    <source>
        <dbReference type="EMBL" id="OGY19318.1"/>
    </source>
</evidence>
<evidence type="ECO:0000259" key="9">
    <source>
        <dbReference type="SMART" id="SM00831"/>
    </source>
</evidence>
<dbReference type="InterPro" id="IPR018303">
    <property type="entry name" value="ATPase_P-typ_P_site"/>
</dbReference>
<dbReference type="Gene3D" id="3.40.1110.10">
    <property type="entry name" value="Calcium-transporting ATPase, cytoplasmic domain N"/>
    <property type="match status" value="1"/>
</dbReference>
<dbReference type="PRINTS" id="PR00121">
    <property type="entry name" value="NAKATPASE"/>
</dbReference>
<dbReference type="EMBL" id="MHCL01000029">
    <property type="protein sequence ID" value="OGY19318.1"/>
    <property type="molecule type" value="Genomic_DNA"/>
</dbReference>
<gene>
    <name evidence="10" type="ORF">A3A65_04100</name>
</gene>
<evidence type="ECO:0000256" key="7">
    <source>
        <dbReference type="ARBA" id="ARBA00023136"/>
    </source>
</evidence>
<dbReference type="SFLD" id="SFLDF00027">
    <property type="entry name" value="p-type_atpase"/>
    <property type="match status" value="1"/>
</dbReference>
<comment type="subcellular location">
    <subcellularLocation>
        <location evidence="1">Membrane</location>
        <topology evidence="1">Multi-pass membrane protein</topology>
    </subcellularLocation>
</comment>
<evidence type="ECO:0000256" key="2">
    <source>
        <dbReference type="ARBA" id="ARBA00022692"/>
    </source>
</evidence>
<dbReference type="Pfam" id="PF13246">
    <property type="entry name" value="Cation_ATPase"/>
    <property type="match status" value="1"/>
</dbReference>
<dbReference type="SUPFAM" id="SSF81665">
    <property type="entry name" value="Calcium ATPase, transmembrane domain M"/>
    <property type="match status" value="1"/>
</dbReference>
<dbReference type="PROSITE" id="PS00154">
    <property type="entry name" value="ATPASE_E1_E2"/>
    <property type="match status" value="1"/>
</dbReference>
<feature type="transmembrane region" description="Helical" evidence="8">
    <location>
        <begin position="258"/>
        <end position="281"/>
    </location>
</feature>
<evidence type="ECO:0000313" key="11">
    <source>
        <dbReference type="Proteomes" id="UP000176723"/>
    </source>
</evidence>
<evidence type="ECO:0000256" key="4">
    <source>
        <dbReference type="ARBA" id="ARBA00022840"/>
    </source>
</evidence>
<feature type="transmembrane region" description="Helical" evidence="8">
    <location>
        <begin position="227"/>
        <end position="246"/>
    </location>
</feature>
<dbReference type="InterPro" id="IPR023214">
    <property type="entry name" value="HAD_sf"/>
</dbReference>
<dbReference type="InterPro" id="IPR023298">
    <property type="entry name" value="ATPase_P-typ_TM_dom_sf"/>
</dbReference>
<sequence>METSAKGLSEKEARLREERHGPNALKIQRVGWWRILGRQFRSPFIYLLVAAAVLAILLGEMIDGVMIFAFVLINASLGFFQEFRSEQALKLLKKFTSIHTQVLRDGREQPAAVESLVPGDIVRLEPGDIVPADLRLLEVFSLMIDESVLSGEAEPVEKSKAQIDKPKLPIHEARNIAFSATQVVSGSGVGVVVATGITAYIGTIAKLTVETQRVSSFEKGMSRFSSFVLRLVGVTLTIVFLANLLIKGPAANIGDLVIFSIALATAVIPEALPLVITFSLSRGALRLAKHKVVVKRLSAIEDLGGVEVLCTDKTGTITENQLTVVETYGPDTELLLFQAQAAAGTKGRQQDPFDVALTEAYRKSAKNGKFHYQTLSELPFDPNRRRNSVVVKTKDDRALLVVRGAAEAITPFLADKLSASAKTWFGKQGKQGRRVICIAHKDLKRGEEHSKSAEESGLVLSGAISFSDPLKPSTEAAIHKAKQLGVAVKIVTGDSPDVAGSVAVEIGLTQSRSDVITAEEFFALPHAKQREAAEQFNVFARFSPHHKYQLLDILQQHHEVGFLGEGINDAPALKIANVALVVQSASDISREAADVILLHRSLNVIMDGIQEGREVFANTLKYVKMTLASNFGNFYAVAIASLLINYLPMLPVQILLVNLLSDFPLTAVATDSVDPEEIKMPESYNLKDVALIATILGFVSTVFDFIIFGLFYRISPAVLQTNWFIGSILTELVLLYSLRTRKLFFKAKLPSLAILVLTILAGGATLLVPFTAFGASVFQFVRPNGAHLLIIAALVVLYFVATETVKLAYYRILEKKA</sequence>
<feature type="transmembrane region" description="Helical" evidence="8">
    <location>
        <begin position="750"/>
        <end position="773"/>
    </location>
</feature>
<organism evidence="10 11">
    <name type="scientific">Candidatus Chisholmbacteria bacterium RIFCSPLOWO2_01_FULL_49_14</name>
    <dbReference type="NCBI Taxonomy" id="1797593"/>
    <lineage>
        <taxon>Bacteria</taxon>
        <taxon>Candidatus Chisholmiibacteriota</taxon>
    </lineage>
</organism>
<name>A0A1G1VV72_9BACT</name>
<feature type="transmembrane region" description="Helical" evidence="8">
    <location>
        <begin position="689"/>
        <end position="712"/>
    </location>
</feature>
<dbReference type="InterPro" id="IPR023299">
    <property type="entry name" value="ATPase_P-typ_cyto_dom_N"/>
</dbReference>
<keyword evidence="2 8" id="KW-0812">Transmembrane</keyword>
<keyword evidence="4" id="KW-0067">ATP-binding</keyword>
<dbReference type="InterPro" id="IPR001757">
    <property type="entry name" value="P_typ_ATPase"/>
</dbReference>
<dbReference type="NCBIfam" id="TIGR01494">
    <property type="entry name" value="ATPase_P-type"/>
    <property type="match status" value="2"/>
</dbReference>
<proteinExistence type="predicted"/>
<dbReference type="STRING" id="1797593.A3A65_04100"/>
<dbReference type="SUPFAM" id="SSF81653">
    <property type="entry name" value="Calcium ATPase, transduction domain A"/>
    <property type="match status" value="1"/>
</dbReference>
<accession>A0A1G1VV72</accession>
<dbReference type="InterPro" id="IPR008250">
    <property type="entry name" value="ATPase_P-typ_transduc_dom_A_sf"/>
</dbReference>
<dbReference type="InterPro" id="IPR036412">
    <property type="entry name" value="HAD-like_sf"/>
</dbReference>
<feature type="transmembrane region" description="Helical" evidence="8">
    <location>
        <begin position="43"/>
        <end position="59"/>
    </location>
</feature>